<dbReference type="GO" id="GO:0005975">
    <property type="term" value="P:carbohydrate metabolic process"/>
    <property type="evidence" value="ECO:0007669"/>
    <property type="project" value="InterPro"/>
</dbReference>
<dbReference type="Pfam" id="PF13575">
    <property type="entry name" value="DUF4135"/>
    <property type="match status" value="1"/>
</dbReference>
<evidence type="ECO:0000256" key="1">
    <source>
        <dbReference type="PIRSR" id="PIRSR607822-1"/>
    </source>
</evidence>
<gene>
    <name evidence="3" type="ORF">NIES2119_09480</name>
</gene>
<dbReference type="EMBL" id="MRCE01000007">
    <property type="protein sequence ID" value="OKH38808.1"/>
    <property type="molecule type" value="Genomic_DNA"/>
</dbReference>
<dbReference type="InterPro" id="IPR017146">
    <property type="entry name" value="Lanti_2_LanM"/>
</dbReference>
<dbReference type="GO" id="GO:0031179">
    <property type="term" value="P:peptide modification"/>
    <property type="evidence" value="ECO:0007669"/>
    <property type="project" value="InterPro"/>
</dbReference>
<dbReference type="InterPro" id="IPR007822">
    <property type="entry name" value="LANC-like"/>
</dbReference>
<dbReference type="Proteomes" id="UP000185860">
    <property type="component" value="Unassembled WGS sequence"/>
</dbReference>
<feature type="domain" description="Lantibiotic biosynthesis protein dehydration" evidence="2">
    <location>
        <begin position="257"/>
        <end position="633"/>
    </location>
</feature>
<accession>A0A1U7IN83</accession>
<evidence type="ECO:0000259" key="2">
    <source>
        <dbReference type="Pfam" id="PF13575"/>
    </source>
</evidence>
<feature type="binding site" evidence="1">
    <location>
        <position position="1052"/>
    </location>
    <ligand>
        <name>Zn(2+)</name>
        <dbReference type="ChEBI" id="CHEBI:29105"/>
    </ligand>
</feature>
<dbReference type="InterPro" id="IPR012341">
    <property type="entry name" value="6hp_glycosidase-like_sf"/>
</dbReference>
<dbReference type="PANTHER" id="PTHR12736:SF21">
    <property type="entry name" value="LANC-LIKE PROTEIN 2"/>
    <property type="match status" value="1"/>
</dbReference>
<reference evidence="3 4" key="1">
    <citation type="submission" date="2016-11" db="EMBL/GenBank/DDBJ databases">
        <title>Draft Genome Sequences of Nine Cyanobacterial Strains from Diverse Habitats.</title>
        <authorList>
            <person name="Zhu T."/>
            <person name="Hou S."/>
            <person name="Lu X."/>
            <person name="Hess W.R."/>
        </authorList>
    </citation>
    <scope>NUCLEOTIDE SEQUENCE [LARGE SCALE GENOMIC DNA]</scope>
    <source>
        <strain evidence="3 4">IAM M-71</strain>
    </source>
</reference>
<sequence length="1136" mass="128011">MKIAKSDLAKIVAQATSLSERLSMPPFAVNDTDTSESQNHPRWERWCQVVAQGNREKFAKRLIWDNLNLEQANQIVRSLPTVNPEILPTWADTLSEIIEAAWLLFNDPEKRAEIFACELKDQHYFISDDESNHPIINHIDRLPLDPGIKLPFKEILLPAIYIARRKLFNSLNFPASLLLDLLSSSAYFTLERNLLNQLLNLSGKTLEYEFARSRPLGQNLLNLLRQSTGDRAQIKVQYDAFVQKILQDGLINFFQNYPVLGRLMATAVDFWVEATANFLQRLQANLNDITQVFQPKQNASYKLGKVIKINPALSDPHNGGKTVIALSFESGLQLVYKPKGLGAEVAYTQFLEWCNQQGIPLKFKILKVCDYQTHGWVEYVEHLPCEDEAAAKRFYQRSGMLLCLLYALRVVDCHRENLIAHGEHLVLIDMETIMHQEVNPLAELQSETEAEITVNSHFADSVLRTGLLPRWEFGKNKRLAYDTSALGSVEAQVTAPPEEGGGTKDLQFSIPPNVPVLNKFPLSPNDYLAEIVSGFEQMYQFLMEKREILLASNTPLLLMKNQRVRFIFRATRIYWTILQKTFAPQFFLNGIDRSIELDILSRAFLLTDQKPNAWSIFHAELKAMEQMDIPYFGAYTDSQDLTIGVEQPIEQYFKDSSYQAVICQIQDLNETNLAQQIEIIQGSFYARVVRNNFINHPLTPSLNNLIPQDLSHLQPLSKKQLLQEANRIATEIEQRVIWGKDGSVKWISFAYIPNVEIFQLMPLPEDLYNGNGGIALFLSALDYVRGTQQFHQLSLAAFQPIQKIIQTADFESIRKFVRVGIGGGTGLGSIIYSLVKASQFLQEPTLLEDALAVARLITPELINTDKQFDIIGGAAGAILGLLALYKVTKDRNVLAIAVNCGQHLLAHQTEPKKQIIYPNLSTQNYKSGKAWQILGQKHYTGFSHGAAGIAYALLQLYAVTQNEAFLTAAIDGINYERSVFSPTAANWPDFRAFAQQNGQPSFAVSWCHGATGIGLARLGSWSILNTNEIEQDIEIALQTTQKYSLQDVDCVCCGNFGRIELLQVAAEKLSRPNLKLIAEQRTTWAVNWAEKSGGYKLPNLPNSVFSPSFFQGTSGIGYELLRLAYPELLPSVLLWD</sequence>
<dbReference type="Pfam" id="PF05147">
    <property type="entry name" value="LANC_like"/>
    <property type="match status" value="1"/>
</dbReference>
<dbReference type="AlphaFoldDB" id="A0A1U7IN83"/>
<proteinExistence type="predicted"/>
<protein>
    <recommendedName>
        <fullName evidence="2">Lantibiotic biosynthesis protein dehydration domain-containing protein</fullName>
    </recommendedName>
</protein>
<organism evidence="3 4">
    <name type="scientific">[Phormidium ambiguum] IAM M-71</name>
    <dbReference type="NCBI Taxonomy" id="454136"/>
    <lineage>
        <taxon>Bacteria</taxon>
        <taxon>Bacillati</taxon>
        <taxon>Cyanobacteriota</taxon>
        <taxon>Cyanophyceae</taxon>
        <taxon>Oscillatoriophycideae</taxon>
        <taxon>Aerosakkonematales</taxon>
        <taxon>Aerosakkonemataceae</taxon>
        <taxon>Floridanema</taxon>
    </lineage>
</organism>
<dbReference type="InterPro" id="IPR025410">
    <property type="entry name" value="Lant_dehyd"/>
</dbReference>
<dbReference type="PIRSF" id="PIRSF037228">
    <property type="entry name" value="Lant_mod_RumM"/>
    <property type="match status" value="1"/>
</dbReference>
<dbReference type="SMART" id="SM01260">
    <property type="entry name" value="LANC_like"/>
    <property type="match status" value="1"/>
</dbReference>
<keyword evidence="1" id="KW-0862">Zinc</keyword>
<dbReference type="OrthoDB" id="9148343at2"/>
<name>A0A1U7IN83_9CYAN</name>
<dbReference type="CDD" id="cd04792">
    <property type="entry name" value="LanM-like"/>
    <property type="match status" value="1"/>
</dbReference>
<dbReference type="RefSeq" id="WP_073593220.1">
    <property type="nucleotide sequence ID" value="NZ_MRCE01000007.1"/>
</dbReference>
<dbReference type="GO" id="GO:0005886">
    <property type="term" value="C:plasma membrane"/>
    <property type="evidence" value="ECO:0007669"/>
    <property type="project" value="TreeGrafter"/>
</dbReference>
<dbReference type="PRINTS" id="PR01950">
    <property type="entry name" value="LANCSUPER"/>
</dbReference>
<keyword evidence="1" id="KW-0479">Metal-binding</keyword>
<evidence type="ECO:0000313" key="4">
    <source>
        <dbReference type="Proteomes" id="UP000185860"/>
    </source>
</evidence>
<dbReference type="NCBIfam" id="TIGR03897">
    <property type="entry name" value="lanti_2_LanM"/>
    <property type="match status" value="1"/>
</dbReference>
<dbReference type="STRING" id="454136.NIES2119_09480"/>
<comment type="caution">
    <text evidence="3">The sequence shown here is derived from an EMBL/GenBank/DDBJ whole genome shotgun (WGS) entry which is preliminary data.</text>
</comment>
<dbReference type="Gene3D" id="1.50.10.10">
    <property type="match status" value="1"/>
</dbReference>
<dbReference type="SUPFAM" id="SSF158745">
    <property type="entry name" value="LanC-like"/>
    <property type="match status" value="1"/>
</dbReference>
<dbReference type="GO" id="GO:0046872">
    <property type="term" value="F:metal ion binding"/>
    <property type="evidence" value="ECO:0007669"/>
    <property type="project" value="UniProtKB-KW"/>
</dbReference>
<feature type="binding site" evidence="1">
    <location>
        <position position="1007"/>
    </location>
    <ligand>
        <name>Zn(2+)</name>
        <dbReference type="ChEBI" id="CHEBI:29105"/>
    </ligand>
</feature>
<dbReference type="PANTHER" id="PTHR12736">
    <property type="entry name" value="LANC-LIKE PROTEIN"/>
    <property type="match status" value="1"/>
</dbReference>
<evidence type="ECO:0000313" key="3">
    <source>
        <dbReference type="EMBL" id="OKH38808.1"/>
    </source>
</evidence>